<dbReference type="AlphaFoldDB" id="A0A1Y0IGU5"/>
<sequence>MVGHLVIEIDQKAHENLKEMVDTIRQSDSPKSHTGTIVQKLITVTEYFNESYFLYPTRAIKVSEKTIKMIEKATQIGLGIQTTLLKRSFARFSEDELHHIANFAEVRMPVAVNGQYYLYIPVSEALLLEGEKLVAQIRSNDSRDEIIKVLTSLSNQSLAAIIDYNFVQVLREMGAKKFFIRLVQWASQIWLTMNGREVRKLASALTPEQLHRYAEIIEERVQRQSRPEFI</sequence>
<keyword evidence="2" id="KW-1185">Reference proteome</keyword>
<name>A0A1Y0IGU5_9GAMM</name>
<dbReference type="EMBL" id="CP021425">
    <property type="protein sequence ID" value="ARU59530.1"/>
    <property type="molecule type" value="Genomic_DNA"/>
</dbReference>
<evidence type="ECO:0000313" key="1">
    <source>
        <dbReference type="EMBL" id="ARU59530.1"/>
    </source>
</evidence>
<evidence type="ECO:0000313" key="2">
    <source>
        <dbReference type="Proteomes" id="UP000196027"/>
    </source>
</evidence>
<dbReference type="KEGG" id="ome:OLMES_5550"/>
<accession>A0A1Y0IGU5</accession>
<protein>
    <submittedName>
        <fullName evidence="1">Uncharacterized protein</fullName>
    </submittedName>
</protein>
<proteinExistence type="predicted"/>
<dbReference type="RefSeq" id="WP_087464194.1">
    <property type="nucleotide sequence ID" value="NZ_CP021425.1"/>
</dbReference>
<organism evidence="1 2">
    <name type="scientific">Oleiphilus messinensis</name>
    <dbReference type="NCBI Taxonomy" id="141451"/>
    <lineage>
        <taxon>Bacteria</taxon>
        <taxon>Pseudomonadati</taxon>
        <taxon>Pseudomonadota</taxon>
        <taxon>Gammaproteobacteria</taxon>
        <taxon>Oceanospirillales</taxon>
        <taxon>Oleiphilaceae</taxon>
        <taxon>Oleiphilus</taxon>
    </lineage>
</organism>
<gene>
    <name evidence="1" type="ORF">OLMES_5550</name>
</gene>
<dbReference type="Proteomes" id="UP000196027">
    <property type="component" value="Chromosome"/>
</dbReference>
<reference evidence="1 2" key="1">
    <citation type="submission" date="2017-05" db="EMBL/GenBank/DDBJ databases">
        <title>Genomic insights into alkan degradation activity of Oleiphilus messinensis.</title>
        <authorList>
            <person name="Kozyavkin S.A."/>
            <person name="Slesarev A.I."/>
            <person name="Golyshin P.N."/>
            <person name="Korzhenkov A."/>
            <person name="Golyshina O.N."/>
            <person name="Toshchakov S.V."/>
        </authorList>
    </citation>
    <scope>NUCLEOTIDE SEQUENCE [LARGE SCALE GENOMIC DNA]</scope>
    <source>
        <strain evidence="1 2">ME102</strain>
    </source>
</reference>